<proteinExistence type="predicted"/>
<dbReference type="InterPro" id="IPR009057">
    <property type="entry name" value="Homeodomain-like_sf"/>
</dbReference>
<accession>A0ABX1DAW3</accession>
<evidence type="ECO:0000259" key="4">
    <source>
        <dbReference type="PROSITE" id="PS01124"/>
    </source>
</evidence>
<dbReference type="Pfam" id="PF02311">
    <property type="entry name" value="AraC_binding"/>
    <property type="match status" value="1"/>
</dbReference>
<gene>
    <name evidence="5" type="ORF">HC176_02015</name>
</gene>
<evidence type="ECO:0000256" key="3">
    <source>
        <dbReference type="ARBA" id="ARBA00023163"/>
    </source>
</evidence>
<organism evidence="5 6">
    <name type="scientific">Tamlana crocina</name>
    <dbReference type="NCBI Taxonomy" id="393006"/>
    <lineage>
        <taxon>Bacteria</taxon>
        <taxon>Pseudomonadati</taxon>
        <taxon>Bacteroidota</taxon>
        <taxon>Flavobacteriia</taxon>
        <taxon>Flavobacteriales</taxon>
        <taxon>Flavobacteriaceae</taxon>
        <taxon>Tamlana</taxon>
    </lineage>
</organism>
<dbReference type="EMBL" id="JAAVJS010000002">
    <property type="protein sequence ID" value="NJX14264.1"/>
    <property type="molecule type" value="Genomic_DNA"/>
</dbReference>
<keyword evidence="3" id="KW-0804">Transcription</keyword>
<dbReference type="Proteomes" id="UP000760545">
    <property type="component" value="Unassembled WGS sequence"/>
</dbReference>
<dbReference type="PANTHER" id="PTHR43280:SF32">
    <property type="entry name" value="TRANSCRIPTIONAL REGULATORY PROTEIN"/>
    <property type="match status" value="1"/>
</dbReference>
<dbReference type="InterPro" id="IPR003313">
    <property type="entry name" value="AraC-bd"/>
</dbReference>
<dbReference type="PROSITE" id="PS01124">
    <property type="entry name" value="HTH_ARAC_FAMILY_2"/>
    <property type="match status" value="1"/>
</dbReference>
<dbReference type="SMART" id="SM00342">
    <property type="entry name" value="HTH_ARAC"/>
    <property type="match status" value="1"/>
</dbReference>
<sequence length="269" mass="31152">MSDQILTYNKITSVSDIKIEPFDVAKRYTKPHKHNKYLELVFFTKGSGFHYLDAQPYEIKPPIAFLIHNDQVHHWSIDSVPEGFVIIIKESFLERITDNAVRFQLSLLKDLELINIDEKDQALPLLFEALCLEMKRAQVNQEFLESALKAVLSKLIGYSKHKISINKTSVEHMFLELLSQNLKNNVTFYAKQLHTTSQNLNAVCQKSFQKSASDVIAEFIIKEVKRQLLYTTKNISDIAFDLGFKDTSNFTKFFKRHTGMTPLNFKKNE</sequence>
<evidence type="ECO:0000256" key="1">
    <source>
        <dbReference type="ARBA" id="ARBA00023015"/>
    </source>
</evidence>
<dbReference type="PANTHER" id="PTHR43280">
    <property type="entry name" value="ARAC-FAMILY TRANSCRIPTIONAL REGULATOR"/>
    <property type="match status" value="1"/>
</dbReference>
<dbReference type="Gene3D" id="1.10.10.60">
    <property type="entry name" value="Homeodomain-like"/>
    <property type="match status" value="1"/>
</dbReference>
<reference evidence="5 6" key="1">
    <citation type="submission" date="2020-03" db="EMBL/GenBank/DDBJ databases">
        <title>Tamlana sp. nov, isolated from XXX.</title>
        <authorList>
            <person name="Cao W.R."/>
        </authorList>
    </citation>
    <scope>NUCLEOTIDE SEQUENCE [LARGE SCALE GENOMIC DNA]</scope>
    <source>
        <strain evidence="5 6">HST1-43</strain>
    </source>
</reference>
<evidence type="ECO:0000256" key="2">
    <source>
        <dbReference type="ARBA" id="ARBA00023125"/>
    </source>
</evidence>
<keyword evidence="1" id="KW-0805">Transcription regulation</keyword>
<dbReference type="InterPro" id="IPR037923">
    <property type="entry name" value="HTH-like"/>
</dbReference>
<keyword evidence="6" id="KW-1185">Reference proteome</keyword>
<dbReference type="InterPro" id="IPR020449">
    <property type="entry name" value="Tscrpt_reg_AraC-type_HTH"/>
</dbReference>
<dbReference type="Gene3D" id="2.60.120.10">
    <property type="entry name" value="Jelly Rolls"/>
    <property type="match status" value="1"/>
</dbReference>
<evidence type="ECO:0000313" key="5">
    <source>
        <dbReference type="EMBL" id="NJX14264.1"/>
    </source>
</evidence>
<evidence type="ECO:0000313" key="6">
    <source>
        <dbReference type="Proteomes" id="UP000760545"/>
    </source>
</evidence>
<dbReference type="InterPro" id="IPR014710">
    <property type="entry name" value="RmlC-like_jellyroll"/>
</dbReference>
<feature type="domain" description="HTH araC/xylS-type" evidence="4">
    <location>
        <begin position="168"/>
        <end position="268"/>
    </location>
</feature>
<keyword evidence="2" id="KW-0238">DNA-binding</keyword>
<dbReference type="PRINTS" id="PR00032">
    <property type="entry name" value="HTHARAC"/>
</dbReference>
<dbReference type="InterPro" id="IPR018060">
    <property type="entry name" value="HTH_AraC"/>
</dbReference>
<comment type="caution">
    <text evidence="5">The sequence shown here is derived from an EMBL/GenBank/DDBJ whole genome shotgun (WGS) entry which is preliminary data.</text>
</comment>
<protein>
    <submittedName>
        <fullName evidence="5">Helix-turn-helix domain-containing protein</fullName>
    </submittedName>
</protein>
<dbReference type="RefSeq" id="WP_167916517.1">
    <property type="nucleotide sequence ID" value="NZ_JAAVJS010000002.1"/>
</dbReference>
<name>A0ABX1DAW3_9FLAO</name>
<dbReference type="SUPFAM" id="SSF51215">
    <property type="entry name" value="Regulatory protein AraC"/>
    <property type="match status" value="1"/>
</dbReference>
<dbReference type="SUPFAM" id="SSF46689">
    <property type="entry name" value="Homeodomain-like"/>
    <property type="match status" value="1"/>
</dbReference>
<dbReference type="Pfam" id="PF12833">
    <property type="entry name" value="HTH_18"/>
    <property type="match status" value="1"/>
</dbReference>